<dbReference type="Proteomes" id="UP000694545">
    <property type="component" value="Unplaced"/>
</dbReference>
<keyword evidence="5" id="KW-0732">Signal</keyword>
<feature type="chain" id="PRO_5035001642" evidence="5">
    <location>
        <begin position="26"/>
        <end position="78"/>
    </location>
</feature>
<sequence>MITPQRRWLTLVALACCLAMLLSHGSTLRTAPEFPGKDASVDELVQFYNEVQQYLNSVSRPRSVEMIYLHFWGTTRGV</sequence>
<dbReference type="Ensembl" id="ENSVKKT00000006117.1">
    <property type="protein sequence ID" value="ENSVKKP00000005957.1"/>
    <property type="gene ID" value="ENSVKKG00000004339.1"/>
</dbReference>
<protein>
    <submittedName>
        <fullName evidence="6">Uncharacterized protein</fullName>
    </submittedName>
</protein>
<evidence type="ECO:0000256" key="3">
    <source>
        <dbReference type="ARBA" id="ARBA00022525"/>
    </source>
</evidence>
<reference evidence="6" key="1">
    <citation type="submission" date="2025-08" db="UniProtKB">
        <authorList>
            <consortium name="Ensembl"/>
        </authorList>
    </citation>
    <scope>IDENTIFICATION</scope>
</reference>
<evidence type="ECO:0000313" key="7">
    <source>
        <dbReference type="Proteomes" id="UP000694545"/>
    </source>
</evidence>
<dbReference type="CDD" id="cd00126">
    <property type="entry name" value="PAH"/>
    <property type="match status" value="1"/>
</dbReference>
<dbReference type="AlphaFoldDB" id="A0A8D2J8K0"/>
<evidence type="ECO:0000256" key="5">
    <source>
        <dbReference type="SAM" id="SignalP"/>
    </source>
</evidence>
<evidence type="ECO:0000313" key="6">
    <source>
        <dbReference type="Ensembl" id="ENSVKKP00000005957.1"/>
    </source>
</evidence>
<comment type="subcellular location">
    <subcellularLocation>
        <location evidence="1">Secreted</location>
    </subcellularLocation>
</comment>
<dbReference type="GO" id="GO:0005179">
    <property type="term" value="F:hormone activity"/>
    <property type="evidence" value="ECO:0007669"/>
    <property type="project" value="InterPro"/>
</dbReference>
<dbReference type="PRINTS" id="PR00278">
    <property type="entry name" value="PANCHORMONE"/>
</dbReference>
<dbReference type="InterPro" id="IPR001955">
    <property type="entry name" value="Pancreatic_hormone-like"/>
</dbReference>
<keyword evidence="7" id="KW-1185">Reference proteome</keyword>
<dbReference type="GO" id="GO:0005576">
    <property type="term" value="C:extracellular region"/>
    <property type="evidence" value="ECO:0007669"/>
    <property type="project" value="UniProtKB-SubCell"/>
</dbReference>
<dbReference type="PROSITE" id="PS50276">
    <property type="entry name" value="PANCREATIC_HORMONE_2"/>
    <property type="match status" value="1"/>
</dbReference>
<proteinExistence type="inferred from homology"/>
<evidence type="ECO:0000256" key="2">
    <source>
        <dbReference type="ARBA" id="ARBA00010022"/>
    </source>
</evidence>
<dbReference type="Gene3D" id="6.10.250.900">
    <property type="match status" value="1"/>
</dbReference>
<keyword evidence="3" id="KW-0964">Secreted</keyword>
<dbReference type="Pfam" id="PF00159">
    <property type="entry name" value="Hormone_3"/>
    <property type="match status" value="1"/>
</dbReference>
<accession>A0A8D2J8K0</accession>
<name>A0A8D2J8K0_VARKO</name>
<dbReference type="SMART" id="SM00309">
    <property type="entry name" value="PAH"/>
    <property type="match status" value="1"/>
</dbReference>
<evidence type="ECO:0000256" key="4">
    <source>
        <dbReference type="RuleBase" id="RU000656"/>
    </source>
</evidence>
<reference evidence="6" key="2">
    <citation type="submission" date="2025-09" db="UniProtKB">
        <authorList>
            <consortium name="Ensembl"/>
        </authorList>
    </citation>
    <scope>IDENTIFICATION</scope>
</reference>
<organism evidence="6 7">
    <name type="scientific">Varanus komodoensis</name>
    <name type="common">Komodo dragon</name>
    <dbReference type="NCBI Taxonomy" id="61221"/>
    <lineage>
        <taxon>Eukaryota</taxon>
        <taxon>Metazoa</taxon>
        <taxon>Chordata</taxon>
        <taxon>Craniata</taxon>
        <taxon>Vertebrata</taxon>
        <taxon>Euteleostomi</taxon>
        <taxon>Lepidosauria</taxon>
        <taxon>Squamata</taxon>
        <taxon>Bifurcata</taxon>
        <taxon>Unidentata</taxon>
        <taxon>Episquamata</taxon>
        <taxon>Toxicofera</taxon>
        <taxon>Anguimorpha</taxon>
        <taxon>Paleoanguimorpha</taxon>
        <taxon>Varanoidea</taxon>
        <taxon>Varanidae</taxon>
        <taxon>Varanus</taxon>
    </lineage>
</organism>
<comment type="similarity">
    <text evidence="2 4">Belongs to the NPY family.</text>
</comment>
<evidence type="ECO:0000256" key="1">
    <source>
        <dbReference type="ARBA" id="ARBA00004613"/>
    </source>
</evidence>
<feature type="signal peptide" evidence="5">
    <location>
        <begin position="1"/>
        <end position="25"/>
    </location>
</feature>